<feature type="transmembrane region" description="Helical" evidence="1">
    <location>
        <begin position="220"/>
        <end position="240"/>
    </location>
</feature>
<keyword evidence="1" id="KW-0472">Membrane</keyword>
<comment type="caution">
    <text evidence="2">The sequence shown here is derived from an EMBL/GenBank/DDBJ whole genome shotgun (WGS) entry which is preliminary data.</text>
</comment>
<dbReference type="InterPro" id="IPR018650">
    <property type="entry name" value="STSV1_Orf64"/>
</dbReference>
<keyword evidence="3" id="KW-1185">Reference proteome</keyword>
<proteinExistence type="predicted"/>
<evidence type="ECO:0000313" key="2">
    <source>
        <dbReference type="EMBL" id="MFD1889522.1"/>
    </source>
</evidence>
<feature type="transmembrane region" description="Helical" evidence="1">
    <location>
        <begin position="345"/>
        <end position="364"/>
    </location>
</feature>
<reference evidence="3" key="1">
    <citation type="journal article" date="2019" name="Int. J. Syst. Evol. Microbiol.">
        <title>The Global Catalogue of Microorganisms (GCM) 10K type strain sequencing project: providing services to taxonomists for standard genome sequencing and annotation.</title>
        <authorList>
            <consortium name="The Broad Institute Genomics Platform"/>
            <consortium name="The Broad Institute Genome Sequencing Center for Infectious Disease"/>
            <person name="Wu L."/>
            <person name="Ma J."/>
        </authorList>
    </citation>
    <scope>NUCLEOTIDE SEQUENCE [LARGE SCALE GENOMIC DNA]</scope>
    <source>
        <strain evidence="3">CAIM 431</strain>
    </source>
</reference>
<name>A0ABW4RT72_9ACTN</name>
<protein>
    <submittedName>
        <fullName evidence="2">DUF2079 domain-containing protein</fullName>
    </submittedName>
</protein>
<feature type="transmembrane region" description="Helical" evidence="1">
    <location>
        <begin position="278"/>
        <end position="300"/>
    </location>
</feature>
<keyword evidence="1" id="KW-1133">Transmembrane helix</keyword>
<evidence type="ECO:0000256" key="1">
    <source>
        <dbReference type="SAM" id="Phobius"/>
    </source>
</evidence>
<dbReference type="Pfam" id="PF09852">
    <property type="entry name" value="DUF2079"/>
    <property type="match status" value="1"/>
</dbReference>
<feature type="transmembrane region" description="Helical" evidence="1">
    <location>
        <begin position="320"/>
        <end position="338"/>
    </location>
</feature>
<organism evidence="2 3">
    <name type="scientific">Luteococcus peritonei</name>
    <dbReference type="NCBI Taxonomy" id="88874"/>
    <lineage>
        <taxon>Bacteria</taxon>
        <taxon>Bacillati</taxon>
        <taxon>Actinomycetota</taxon>
        <taxon>Actinomycetes</taxon>
        <taxon>Propionibacteriales</taxon>
        <taxon>Propionibacteriaceae</taxon>
        <taxon>Luteococcus</taxon>
    </lineage>
</organism>
<dbReference type="EMBL" id="JBHUFZ010000011">
    <property type="protein sequence ID" value="MFD1889522.1"/>
    <property type="molecule type" value="Genomic_DNA"/>
</dbReference>
<dbReference type="Proteomes" id="UP001597326">
    <property type="component" value="Unassembled WGS sequence"/>
</dbReference>
<evidence type="ECO:0000313" key="3">
    <source>
        <dbReference type="Proteomes" id="UP001597326"/>
    </source>
</evidence>
<keyword evidence="1" id="KW-0812">Transmembrane</keyword>
<feature type="transmembrane region" description="Helical" evidence="1">
    <location>
        <begin position="187"/>
        <end position="214"/>
    </location>
</feature>
<dbReference type="RefSeq" id="WP_343872556.1">
    <property type="nucleotide sequence ID" value="NZ_BAAAIX010000009.1"/>
</dbReference>
<feature type="transmembrane region" description="Helical" evidence="1">
    <location>
        <begin position="103"/>
        <end position="119"/>
    </location>
</feature>
<sequence>MTAQPSARLRAVDLRAGRAWLLPALVGLVVAALFGTVSLGLHANGRTGMDLAIFDQAVRHLSRFELPVSSMKSPGMNLWGDHFHPLLVLAAPAYWLWDDPGTLLLVQAACLGLGAALLAHEARRLLEGRTGIGRGTALLAGLAVGCSFAANPGVQYAAVFDFHEVALGVPVLAMACRSLLRRQPRAFLVWSCLLLAVKEDTGLVVLGLALSAVVMGLRRMGSLVGVLAVAWSVLVLKVVLPALSPTGAWLYATAVPGIGGQLHNAASAFFGSGGLSRVLLVLLGSGLFLALGSPLVLALLPTLGSRAVTGNPAYEVLFNHYNLLPCVVLGFAMVHGLAHLRRRPGLLRAACWLLLVLALVNVWLGPARSQYADRMPEPRRQARAQLLALVPVGASVAADPYLTPHLTHDHPITQQVRPIRTEQGVRFLDDLGRPLVARYRLLDRQSHANGDDPVWVGQALEQFRAQSCRPLAEREGFVLLDCGA</sequence>
<accession>A0ABW4RT72</accession>
<gene>
    <name evidence="2" type="ORF">ACFSCS_04870</name>
</gene>
<feature type="transmembrane region" description="Helical" evidence="1">
    <location>
        <begin position="131"/>
        <end position="150"/>
    </location>
</feature>
<feature type="transmembrane region" description="Helical" evidence="1">
    <location>
        <begin position="20"/>
        <end position="41"/>
    </location>
</feature>